<dbReference type="SUPFAM" id="SSF53254">
    <property type="entry name" value="Phosphoglycerate mutase-like"/>
    <property type="match status" value="1"/>
</dbReference>
<feature type="binding site" evidence="1">
    <location>
        <position position="69"/>
    </location>
    <ligand>
        <name>substrate</name>
    </ligand>
</feature>
<dbReference type="InterPro" id="IPR050275">
    <property type="entry name" value="PGM_Phosphatase"/>
</dbReference>
<protein>
    <submittedName>
        <fullName evidence="2">Alpha-ribazole phosphatase</fullName>
        <ecNumber evidence="2">3.1.3.73</ecNumber>
    </submittedName>
</protein>
<sequence>MMEGMPTRENARLVLLRHGETEWSALGRHTGRTDLPLTERGEAQARAAGALLARLDLLDPFVLTSPRLRAVRTAELVGFGGSPVDDDLAEWDYGDYEGRTSVEIQRTDPGWTIWTGTVPGGETRAQVQARADRVLAAVDAVLPERDVLLIGHGHFSRSLIARWAEFDVVEGRRFAMNTAALSVLGFHHDARAVLAHNWIPTTEGAAP</sequence>
<evidence type="ECO:0000256" key="1">
    <source>
        <dbReference type="PIRSR" id="PIRSR613078-2"/>
    </source>
</evidence>
<dbReference type="InterPro" id="IPR013078">
    <property type="entry name" value="His_Pase_superF_clade-1"/>
</dbReference>
<gene>
    <name evidence="2" type="primary">cobC_3</name>
    <name evidence="2" type="ORF">ERS450000_05358</name>
</gene>
<keyword evidence="2" id="KW-0614">Plasmid</keyword>
<geneLocation type="plasmid" evidence="2">
    <name>2</name>
</geneLocation>
<evidence type="ECO:0000313" key="2">
    <source>
        <dbReference type="EMBL" id="CRY83194.1"/>
    </source>
</evidence>
<reference evidence="3" key="1">
    <citation type="submission" date="2015-03" db="EMBL/GenBank/DDBJ databases">
        <authorList>
            <consortium name="Pathogen Informatics"/>
        </authorList>
    </citation>
    <scope>NUCLEOTIDE SEQUENCE [LARGE SCALE GENOMIC DNA]</scope>
    <source>
        <strain evidence="3">NCTC11134</strain>
        <plasmid evidence="3">2</plasmid>
    </source>
</reference>
<dbReference type="Pfam" id="PF00300">
    <property type="entry name" value="His_Phos_1"/>
    <property type="match status" value="1"/>
</dbReference>
<dbReference type="Proteomes" id="UP000057820">
    <property type="component" value="Plasmid 2"/>
</dbReference>
<accession>A0A0H5P780</accession>
<dbReference type="AlphaFoldDB" id="A0A0H5P780"/>
<dbReference type="KEGG" id="nfr:ERS450000_05358"/>
<dbReference type="SMART" id="SM00855">
    <property type="entry name" value="PGAM"/>
    <property type="match status" value="1"/>
</dbReference>
<dbReference type="EC" id="3.1.3.73" evidence="2"/>
<dbReference type="GO" id="GO:0101006">
    <property type="term" value="F:protein histidine phosphatase activity"/>
    <property type="evidence" value="ECO:0007669"/>
    <property type="project" value="TreeGrafter"/>
</dbReference>
<organism evidence="2 3">
    <name type="scientific">Nocardia farcinica</name>
    <dbReference type="NCBI Taxonomy" id="37329"/>
    <lineage>
        <taxon>Bacteria</taxon>
        <taxon>Bacillati</taxon>
        <taxon>Actinomycetota</taxon>
        <taxon>Actinomycetes</taxon>
        <taxon>Mycobacteriales</taxon>
        <taxon>Nocardiaceae</taxon>
        <taxon>Nocardia</taxon>
    </lineage>
</organism>
<dbReference type="EMBL" id="LN868939">
    <property type="protein sequence ID" value="CRY83194.1"/>
    <property type="molecule type" value="Genomic_DNA"/>
</dbReference>
<dbReference type="GO" id="GO:0070297">
    <property type="term" value="P:regulation of phosphorelay signal transduction system"/>
    <property type="evidence" value="ECO:0007669"/>
    <property type="project" value="TreeGrafter"/>
</dbReference>
<dbReference type="PANTHER" id="PTHR48100">
    <property type="entry name" value="BROAD-SPECIFICITY PHOSPHATASE YOR283W-RELATED"/>
    <property type="match status" value="1"/>
</dbReference>
<dbReference type="InterPro" id="IPR029033">
    <property type="entry name" value="His_PPase_superfam"/>
</dbReference>
<dbReference type="Gene3D" id="3.40.50.1240">
    <property type="entry name" value="Phosphoglycerate mutase-like"/>
    <property type="match status" value="1"/>
</dbReference>
<proteinExistence type="predicted"/>
<dbReference type="GO" id="GO:0043755">
    <property type="term" value="F:alpha-ribazole phosphatase activity"/>
    <property type="evidence" value="ECO:0007669"/>
    <property type="project" value="UniProtKB-EC"/>
</dbReference>
<feature type="binding site" evidence="1">
    <location>
        <begin position="30"/>
        <end position="31"/>
    </location>
    <ligand>
        <name>substrate</name>
    </ligand>
</feature>
<keyword evidence="2" id="KW-0378">Hydrolase</keyword>
<dbReference type="PANTHER" id="PTHR48100:SF15">
    <property type="entry name" value="SEDOHEPTULOSE 1,7-BISPHOSPHATASE"/>
    <property type="match status" value="1"/>
</dbReference>
<evidence type="ECO:0000313" key="3">
    <source>
        <dbReference type="Proteomes" id="UP000057820"/>
    </source>
</evidence>
<dbReference type="NCBIfam" id="NF009993">
    <property type="entry name" value="PRK13462.1"/>
    <property type="match status" value="1"/>
</dbReference>
<dbReference type="CDD" id="cd07067">
    <property type="entry name" value="HP_PGM_like"/>
    <property type="match status" value="1"/>
</dbReference>
<name>A0A0H5P780_NOCFR</name>